<dbReference type="AlphaFoldDB" id="A0A9D0Z9U6"/>
<dbReference type="InterPro" id="IPR000944">
    <property type="entry name" value="Tscrpt_reg_Rrf2"/>
</dbReference>
<protein>
    <submittedName>
        <fullName evidence="2">Rrf2 family transcriptional regulator</fullName>
    </submittedName>
</protein>
<dbReference type="GO" id="GO:0005829">
    <property type="term" value="C:cytosol"/>
    <property type="evidence" value="ECO:0007669"/>
    <property type="project" value="TreeGrafter"/>
</dbReference>
<reference evidence="2" key="1">
    <citation type="submission" date="2020-10" db="EMBL/GenBank/DDBJ databases">
        <authorList>
            <person name="Gilroy R."/>
        </authorList>
    </citation>
    <scope>NUCLEOTIDE SEQUENCE</scope>
    <source>
        <strain evidence="2">ChiSxjej2B14-6234</strain>
    </source>
</reference>
<dbReference type="PANTHER" id="PTHR33221:SF5">
    <property type="entry name" value="HTH-TYPE TRANSCRIPTIONAL REGULATOR ISCR"/>
    <property type="match status" value="1"/>
</dbReference>
<keyword evidence="1" id="KW-0238">DNA-binding</keyword>
<dbReference type="InterPro" id="IPR030489">
    <property type="entry name" value="TR_Rrf2-type_CS"/>
</dbReference>
<dbReference type="GO" id="GO:0003677">
    <property type="term" value="F:DNA binding"/>
    <property type="evidence" value="ECO:0007669"/>
    <property type="project" value="UniProtKB-KW"/>
</dbReference>
<dbReference type="EMBL" id="DVFJ01000015">
    <property type="protein sequence ID" value="HIQ71618.1"/>
    <property type="molecule type" value="Genomic_DNA"/>
</dbReference>
<comment type="caution">
    <text evidence="2">The sequence shown here is derived from an EMBL/GenBank/DDBJ whole genome shotgun (WGS) entry which is preliminary data.</text>
</comment>
<proteinExistence type="predicted"/>
<dbReference type="PROSITE" id="PS51197">
    <property type="entry name" value="HTH_RRF2_2"/>
    <property type="match status" value="1"/>
</dbReference>
<dbReference type="Pfam" id="PF02082">
    <property type="entry name" value="Rrf2"/>
    <property type="match status" value="1"/>
</dbReference>
<name>A0A9D0Z9U6_9FIRM</name>
<dbReference type="GO" id="GO:0003700">
    <property type="term" value="F:DNA-binding transcription factor activity"/>
    <property type="evidence" value="ECO:0007669"/>
    <property type="project" value="TreeGrafter"/>
</dbReference>
<dbReference type="PROSITE" id="PS01332">
    <property type="entry name" value="HTH_RRF2_1"/>
    <property type="match status" value="1"/>
</dbReference>
<dbReference type="SUPFAM" id="SSF46785">
    <property type="entry name" value="Winged helix' DNA-binding domain"/>
    <property type="match status" value="1"/>
</dbReference>
<dbReference type="Gene3D" id="1.10.10.10">
    <property type="entry name" value="Winged helix-like DNA-binding domain superfamily/Winged helix DNA-binding domain"/>
    <property type="match status" value="1"/>
</dbReference>
<evidence type="ECO:0000313" key="2">
    <source>
        <dbReference type="EMBL" id="HIQ71618.1"/>
    </source>
</evidence>
<dbReference type="NCBIfam" id="TIGR00738">
    <property type="entry name" value="rrf2_super"/>
    <property type="match status" value="1"/>
</dbReference>
<sequence length="146" mass="16375">MKLSTRARYGIHAMFELATRYGQGPQPLKSIAESQSIPEQYLEQLMGLLRREGLVESVRGAQGGYMLGRAPGQITMGELMHVLEGPILLADCLTDERGCERSCACPTRVVWERLSRSIDEVLYAVTLQDMIDDQRRMMNEAGKETP</sequence>
<gene>
    <name evidence="2" type="ORF">IAB73_05350</name>
</gene>
<accession>A0A9D0Z9U6</accession>
<evidence type="ECO:0000313" key="3">
    <source>
        <dbReference type="Proteomes" id="UP000886887"/>
    </source>
</evidence>
<organism evidence="2 3">
    <name type="scientific">Candidatus Onthenecus intestinigallinarum</name>
    <dbReference type="NCBI Taxonomy" id="2840875"/>
    <lineage>
        <taxon>Bacteria</taxon>
        <taxon>Bacillati</taxon>
        <taxon>Bacillota</taxon>
        <taxon>Clostridia</taxon>
        <taxon>Eubacteriales</taxon>
        <taxon>Candidatus Onthenecus</taxon>
    </lineage>
</organism>
<dbReference type="InterPro" id="IPR036388">
    <property type="entry name" value="WH-like_DNA-bd_sf"/>
</dbReference>
<reference evidence="2" key="2">
    <citation type="journal article" date="2021" name="PeerJ">
        <title>Extensive microbial diversity within the chicken gut microbiome revealed by metagenomics and culture.</title>
        <authorList>
            <person name="Gilroy R."/>
            <person name="Ravi A."/>
            <person name="Getino M."/>
            <person name="Pursley I."/>
            <person name="Horton D.L."/>
            <person name="Alikhan N.F."/>
            <person name="Baker D."/>
            <person name="Gharbi K."/>
            <person name="Hall N."/>
            <person name="Watson M."/>
            <person name="Adriaenssens E.M."/>
            <person name="Foster-Nyarko E."/>
            <person name="Jarju S."/>
            <person name="Secka A."/>
            <person name="Antonio M."/>
            <person name="Oren A."/>
            <person name="Chaudhuri R.R."/>
            <person name="La Ragione R."/>
            <person name="Hildebrand F."/>
            <person name="Pallen M.J."/>
        </authorList>
    </citation>
    <scope>NUCLEOTIDE SEQUENCE</scope>
    <source>
        <strain evidence="2">ChiSxjej2B14-6234</strain>
    </source>
</reference>
<evidence type="ECO:0000256" key="1">
    <source>
        <dbReference type="ARBA" id="ARBA00023125"/>
    </source>
</evidence>
<dbReference type="PANTHER" id="PTHR33221">
    <property type="entry name" value="WINGED HELIX-TURN-HELIX TRANSCRIPTIONAL REGULATOR, RRF2 FAMILY"/>
    <property type="match status" value="1"/>
</dbReference>
<dbReference type="InterPro" id="IPR036390">
    <property type="entry name" value="WH_DNA-bd_sf"/>
</dbReference>
<dbReference type="Proteomes" id="UP000886887">
    <property type="component" value="Unassembled WGS sequence"/>
</dbReference>